<dbReference type="Proteomes" id="UP000185511">
    <property type="component" value="Chromosome"/>
</dbReference>
<dbReference type="AlphaFoldDB" id="A0AAC9PQM7"/>
<accession>A0AAC9PQM7</accession>
<sequence length="118" mass="13048">MVPQKEVFTLRTFEITLVHRFDQFDPQRFDDWFTMVAATFYDNSIIADQALSTSLDVHEVELSMTVAAEHDHAAAIIAITATHDALDTAASGIVTMRKGFTLTLTAADEDNPTGQDKT</sequence>
<protein>
    <submittedName>
        <fullName evidence="1">Uncharacterized protein</fullName>
    </submittedName>
</protein>
<reference evidence="2" key="1">
    <citation type="submission" date="2016-06" db="EMBL/GenBank/DDBJ databases">
        <title>Complete genome sequence of Actinoalloteichus fjordicus DSM 46855 (=ADI127-17), type strain of the new species Actinoalloteichus fjordicus.</title>
        <authorList>
            <person name="Ruckert C."/>
            <person name="Nouioui I."/>
            <person name="Willmese J."/>
            <person name="van Wezel G."/>
            <person name="Klenk H.-P."/>
            <person name="Kalinowski J."/>
            <person name="Zotchev S.B."/>
        </authorList>
    </citation>
    <scope>NUCLEOTIDE SEQUENCE [LARGE SCALE GENOMIC DNA]</scope>
    <source>
        <strain evidence="2">ADI127-7</strain>
    </source>
</reference>
<evidence type="ECO:0000313" key="2">
    <source>
        <dbReference type="Proteomes" id="UP000185511"/>
    </source>
</evidence>
<dbReference type="EMBL" id="CP016076">
    <property type="protein sequence ID" value="APU13087.1"/>
    <property type="molecule type" value="Genomic_DNA"/>
</dbReference>
<name>A0AAC9PQM7_9PSEU</name>
<evidence type="ECO:0000313" key="1">
    <source>
        <dbReference type="EMBL" id="APU13087.1"/>
    </source>
</evidence>
<keyword evidence="2" id="KW-1185">Reference proteome</keyword>
<dbReference type="KEGG" id="acad:UA74_05055"/>
<proteinExistence type="predicted"/>
<gene>
    <name evidence="1" type="ORF">UA74_05055</name>
</gene>
<organism evidence="1 2">
    <name type="scientific">Actinoalloteichus fjordicus</name>
    <dbReference type="NCBI Taxonomy" id="1612552"/>
    <lineage>
        <taxon>Bacteria</taxon>
        <taxon>Bacillati</taxon>
        <taxon>Actinomycetota</taxon>
        <taxon>Actinomycetes</taxon>
        <taxon>Pseudonocardiales</taxon>
        <taxon>Pseudonocardiaceae</taxon>
        <taxon>Actinoalloteichus</taxon>
    </lineage>
</organism>